<keyword evidence="2 6" id="KW-0698">rRNA processing</keyword>
<gene>
    <name evidence="6" type="primary">rsmI</name>
    <name evidence="9" type="ORF">RHABOEDO_001410</name>
</gene>
<dbReference type="InterPro" id="IPR018063">
    <property type="entry name" value="SAM_MeTrfase_RsmI_CS"/>
</dbReference>
<organism evidence="9 10">
    <name type="scientific">Candidatus Rhabdochlamydia oedothoracis</name>
    <dbReference type="NCBI Taxonomy" id="2720720"/>
    <lineage>
        <taxon>Bacteria</taxon>
        <taxon>Pseudomonadati</taxon>
        <taxon>Chlamydiota</taxon>
        <taxon>Chlamydiia</taxon>
        <taxon>Parachlamydiales</taxon>
        <taxon>Candidatus Rhabdochlamydiaceae</taxon>
        <taxon>Candidatus Rhabdochlamydia</taxon>
    </lineage>
</organism>
<dbReference type="PROSITE" id="PS01296">
    <property type="entry name" value="RSMI"/>
    <property type="match status" value="1"/>
</dbReference>
<name>A0ABX8V7Y1_9BACT</name>
<evidence type="ECO:0000256" key="3">
    <source>
        <dbReference type="ARBA" id="ARBA00022603"/>
    </source>
</evidence>
<dbReference type="PANTHER" id="PTHR46111">
    <property type="entry name" value="RIBOSOMAL RNA SMALL SUBUNIT METHYLTRANSFERASE I"/>
    <property type="match status" value="1"/>
</dbReference>
<dbReference type="HAMAP" id="MF_01877">
    <property type="entry name" value="16SrRNA_methyltr_I"/>
    <property type="match status" value="1"/>
</dbReference>
<evidence type="ECO:0000259" key="8">
    <source>
        <dbReference type="Pfam" id="PF00590"/>
    </source>
</evidence>
<comment type="similarity">
    <text evidence="6">Belongs to the methyltransferase superfamily. RsmI family.</text>
</comment>
<evidence type="ECO:0000256" key="1">
    <source>
        <dbReference type="ARBA" id="ARBA00022490"/>
    </source>
</evidence>
<evidence type="ECO:0000313" key="9">
    <source>
        <dbReference type="EMBL" id="QYF49135.1"/>
    </source>
</evidence>
<dbReference type="Gene3D" id="3.40.1010.10">
    <property type="entry name" value="Cobalt-precorrin-4 Transmethylase, Domain 1"/>
    <property type="match status" value="1"/>
</dbReference>
<dbReference type="RefSeq" id="WP_215217445.1">
    <property type="nucleotide sequence ID" value="NZ_CP075587.1"/>
</dbReference>
<dbReference type="GO" id="GO:0032259">
    <property type="term" value="P:methylation"/>
    <property type="evidence" value="ECO:0007669"/>
    <property type="project" value="UniProtKB-KW"/>
</dbReference>
<dbReference type="PANTHER" id="PTHR46111:SF1">
    <property type="entry name" value="RIBOSOMAL RNA SMALL SUBUNIT METHYLTRANSFERASE I"/>
    <property type="match status" value="1"/>
</dbReference>
<feature type="transmembrane region" description="Helical" evidence="7">
    <location>
        <begin position="106"/>
        <end position="130"/>
    </location>
</feature>
<protein>
    <recommendedName>
        <fullName evidence="6">Ribosomal RNA small subunit methyltransferase I</fullName>
        <ecNumber evidence="6">2.1.1.198</ecNumber>
    </recommendedName>
    <alternativeName>
        <fullName evidence="6">16S rRNA 2'-O-ribose C1402 methyltransferase</fullName>
    </alternativeName>
    <alternativeName>
        <fullName evidence="6">rRNA (cytidine-2'-O-)-methyltransferase RsmI</fullName>
    </alternativeName>
</protein>
<evidence type="ECO:0000313" key="10">
    <source>
        <dbReference type="Proteomes" id="UP000826014"/>
    </source>
</evidence>
<sequence length="273" mass="30824">MLYVVSTPIGNLKDFSFRALDVLKECDYILCEDTRHSQILLNHYSIKNPLKSFHRFNERMRLDSILEDLANGKNVALISDAGTPTVSDPGLPLISACRQKKIPMTVIPGACALIVALGLSGFSSTVFQFLGFVPKKEKERALILKIALEYKGTSIFYETPHQIQKTLSHLQKLDNTRFLCIVREATKLHEESLFGEASVLLDHFQTHTPRGEIVLLISENTQEGCLTGNVISHINILQEELHLSRSEAVKIVAKLHQLPKRKIYKEDLDFEDN</sequence>
<evidence type="ECO:0000256" key="6">
    <source>
        <dbReference type="HAMAP-Rule" id="MF_01877"/>
    </source>
</evidence>
<comment type="function">
    <text evidence="6">Catalyzes the 2'-O-methylation of the ribose of cytidine 1402 (C1402) in 16S rRNA.</text>
</comment>
<dbReference type="InterPro" id="IPR035996">
    <property type="entry name" value="4pyrrol_Methylase_sf"/>
</dbReference>
<dbReference type="EMBL" id="CP075587">
    <property type="protein sequence ID" value="QYF49135.1"/>
    <property type="molecule type" value="Genomic_DNA"/>
</dbReference>
<keyword evidence="5 6" id="KW-0949">S-adenosyl-L-methionine</keyword>
<keyword evidence="4 6" id="KW-0808">Transferase</keyword>
<evidence type="ECO:0000256" key="7">
    <source>
        <dbReference type="SAM" id="Phobius"/>
    </source>
</evidence>
<keyword evidence="1 6" id="KW-0963">Cytoplasm</keyword>
<keyword evidence="3 6" id="KW-0489">Methyltransferase</keyword>
<keyword evidence="10" id="KW-1185">Reference proteome</keyword>
<reference evidence="9 10" key="1">
    <citation type="journal article" date="2022" name="bioRxiv">
        <title>Ecology and evolution of chlamydial symbionts of arthropods.</title>
        <authorList>
            <person name="Halter T."/>
            <person name="Koestlbacher S."/>
            <person name="Collingro A."/>
            <person name="Sixt B.S."/>
            <person name="Toenshoff E.R."/>
            <person name="Hendrickx F."/>
            <person name="Kostanjsek R."/>
            <person name="Horn M."/>
        </authorList>
    </citation>
    <scope>NUCLEOTIDE SEQUENCE [LARGE SCALE GENOMIC DNA]</scope>
    <source>
        <strain evidence="9">W744xW776</strain>
    </source>
</reference>
<keyword evidence="7" id="KW-0472">Membrane</keyword>
<proteinExistence type="inferred from homology"/>
<dbReference type="GO" id="GO:0008168">
    <property type="term" value="F:methyltransferase activity"/>
    <property type="evidence" value="ECO:0007669"/>
    <property type="project" value="UniProtKB-KW"/>
</dbReference>
<comment type="catalytic activity">
    <reaction evidence="6">
        <text>cytidine(1402) in 16S rRNA + S-adenosyl-L-methionine = 2'-O-methylcytidine(1402) in 16S rRNA + S-adenosyl-L-homocysteine + H(+)</text>
        <dbReference type="Rhea" id="RHEA:42924"/>
        <dbReference type="Rhea" id="RHEA-COMP:10285"/>
        <dbReference type="Rhea" id="RHEA-COMP:10286"/>
        <dbReference type="ChEBI" id="CHEBI:15378"/>
        <dbReference type="ChEBI" id="CHEBI:57856"/>
        <dbReference type="ChEBI" id="CHEBI:59789"/>
        <dbReference type="ChEBI" id="CHEBI:74495"/>
        <dbReference type="ChEBI" id="CHEBI:82748"/>
        <dbReference type="EC" id="2.1.1.198"/>
    </reaction>
</comment>
<dbReference type="Gene3D" id="3.30.950.10">
    <property type="entry name" value="Methyltransferase, Cobalt-precorrin-4 Transmethylase, Domain 2"/>
    <property type="match status" value="1"/>
</dbReference>
<dbReference type="InterPro" id="IPR000878">
    <property type="entry name" value="4pyrrol_Mease"/>
</dbReference>
<dbReference type="EC" id="2.1.1.198" evidence="6"/>
<accession>A0ABX8V7Y1</accession>
<comment type="subcellular location">
    <subcellularLocation>
        <location evidence="6">Cytoplasm</location>
    </subcellularLocation>
</comment>
<evidence type="ECO:0000256" key="5">
    <source>
        <dbReference type="ARBA" id="ARBA00022691"/>
    </source>
</evidence>
<dbReference type="NCBIfam" id="TIGR00096">
    <property type="entry name" value="16S rRNA (cytidine(1402)-2'-O)-methyltransferase"/>
    <property type="match status" value="1"/>
</dbReference>
<dbReference type="InterPro" id="IPR008189">
    <property type="entry name" value="rRNA_ssu_MeTfrase_I"/>
</dbReference>
<dbReference type="InterPro" id="IPR014776">
    <property type="entry name" value="4pyrrole_Mease_sub2"/>
</dbReference>
<feature type="domain" description="Tetrapyrrole methylase" evidence="8">
    <location>
        <begin position="1"/>
        <end position="195"/>
    </location>
</feature>
<dbReference type="Pfam" id="PF00590">
    <property type="entry name" value="TP_methylase"/>
    <property type="match status" value="1"/>
</dbReference>
<dbReference type="InterPro" id="IPR014777">
    <property type="entry name" value="4pyrrole_Mease_sub1"/>
</dbReference>
<dbReference type="CDD" id="cd11648">
    <property type="entry name" value="RsmI"/>
    <property type="match status" value="1"/>
</dbReference>
<evidence type="ECO:0000256" key="4">
    <source>
        <dbReference type="ARBA" id="ARBA00022679"/>
    </source>
</evidence>
<dbReference type="PIRSF" id="PIRSF005917">
    <property type="entry name" value="MTase_YraL"/>
    <property type="match status" value="1"/>
</dbReference>
<keyword evidence="7" id="KW-0812">Transmembrane</keyword>
<keyword evidence="7" id="KW-1133">Transmembrane helix</keyword>
<dbReference type="SUPFAM" id="SSF53790">
    <property type="entry name" value="Tetrapyrrole methylase"/>
    <property type="match status" value="1"/>
</dbReference>
<evidence type="ECO:0000256" key="2">
    <source>
        <dbReference type="ARBA" id="ARBA00022552"/>
    </source>
</evidence>
<dbReference type="Proteomes" id="UP000826014">
    <property type="component" value="Chromosome"/>
</dbReference>